<gene>
    <name evidence="3" type="ORF">PECAL_1P34890</name>
</gene>
<comment type="caution">
    <text evidence="3">The sequence shown here is derived from an EMBL/GenBank/DDBJ whole genome shotgun (WGS) entry which is preliminary data.</text>
</comment>
<dbReference type="Proteomes" id="UP000789595">
    <property type="component" value="Unassembled WGS sequence"/>
</dbReference>
<dbReference type="AlphaFoldDB" id="A0A8J2S8W6"/>
<feature type="non-terminal residue" evidence="3">
    <location>
        <position position="1"/>
    </location>
</feature>
<evidence type="ECO:0000313" key="3">
    <source>
        <dbReference type="EMBL" id="CAH0366973.1"/>
    </source>
</evidence>
<proteinExistence type="predicted"/>
<name>A0A8J2S8W6_9STRA</name>
<keyword evidence="2" id="KW-1133">Transmembrane helix</keyword>
<organism evidence="3 4">
    <name type="scientific">Pelagomonas calceolata</name>
    <dbReference type="NCBI Taxonomy" id="35677"/>
    <lineage>
        <taxon>Eukaryota</taxon>
        <taxon>Sar</taxon>
        <taxon>Stramenopiles</taxon>
        <taxon>Ochrophyta</taxon>
        <taxon>Pelagophyceae</taxon>
        <taxon>Pelagomonadales</taxon>
        <taxon>Pelagomonadaceae</taxon>
        <taxon>Pelagomonas</taxon>
    </lineage>
</organism>
<feature type="compositionally biased region" description="Basic and acidic residues" evidence="1">
    <location>
        <begin position="48"/>
        <end position="63"/>
    </location>
</feature>
<reference evidence="3" key="1">
    <citation type="submission" date="2021-11" db="EMBL/GenBank/DDBJ databases">
        <authorList>
            <consortium name="Genoscope - CEA"/>
            <person name="William W."/>
        </authorList>
    </citation>
    <scope>NUCLEOTIDE SEQUENCE</scope>
</reference>
<evidence type="ECO:0000313" key="4">
    <source>
        <dbReference type="Proteomes" id="UP000789595"/>
    </source>
</evidence>
<keyword evidence="2" id="KW-0472">Membrane</keyword>
<feature type="region of interest" description="Disordered" evidence="1">
    <location>
        <begin position="14"/>
        <end position="63"/>
    </location>
</feature>
<accession>A0A8J2S8W6</accession>
<keyword evidence="2" id="KW-0812">Transmembrane</keyword>
<evidence type="ECO:0000256" key="1">
    <source>
        <dbReference type="SAM" id="MobiDB-lite"/>
    </source>
</evidence>
<protein>
    <submittedName>
        <fullName evidence="3">Uncharacterized protein</fullName>
    </submittedName>
</protein>
<dbReference type="EMBL" id="CAKKNE010000001">
    <property type="protein sequence ID" value="CAH0366973.1"/>
    <property type="molecule type" value="Genomic_DNA"/>
</dbReference>
<evidence type="ECO:0000256" key="2">
    <source>
        <dbReference type="SAM" id="Phobius"/>
    </source>
</evidence>
<feature type="transmembrane region" description="Helical" evidence="2">
    <location>
        <begin position="91"/>
        <end position="111"/>
    </location>
</feature>
<sequence length="129" mass="14513">CFLFLVWGKGYTQEGDGETRQRGGPTSEFTAAGPAREARSQKLSCGQNERKRSSDRTPSDLARDECSSRRVSFGVRSCLSARRRSDCKRRFVFFALAALVGGFADGFGFWFSFLRARFFDSRCLDVIVL</sequence>
<keyword evidence="4" id="KW-1185">Reference proteome</keyword>